<dbReference type="InParanoid" id="A0A7J8E2L2"/>
<evidence type="ECO:0000313" key="3">
    <source>
        <dbReference type="Proteomes" id="UP000550707"/>
    </source>
</evidence>
<protein>
    <submittedName>
        <fullName evidence="2">Uncharacterized protein</fullName>
    </submittedName>
</protein>
<organism evidence="2 3">
    <name type="scientific">Molossus molossus</name>
    <name type="common">Pallas' mastiff bat</name>
    <name type="synonym">Vespertilio molossus</name>
    <dbReference type="NCBI Taxonomy" id="27622"/>
    <lineage>
        <taxon>Eukaryota</taxon>
        <taxon>Metazoa</taxon>
        <taxon>Chordata</taxon>
        <taxon>Craniata</taxon>
        <taxon>Vertebrata</taxon>
        <taxon>Euteleostomi</taxon>
        <taxon>Mammalia</taxon>
        <taxon>Eutheria</taxon>
        <taxon>Laurasiatheria</taxon>
        <taxon>Chiroptera</taxon>
        <taxon>Yangochiroptera</taxon>
        <taxon>Molossidae</taxon>
        <taxon>Molossus</taxon>
    </lineage>
</organism>
<keyword evidence="3" id="KW-1185">Reference proteome</keyword>
<reference evidence="2 3" key="1">
    <citation type="journal article" date="2020" name="Nature">
        <title>Six reference-quality genomes reveal evolution of bat adaptations.</title>
        <authorList>
            <person name="Jebb D."/>
            <person name="Huang Z."/>
            <person name="Pippel M."/>
            <person name="Hughes G.M."/>
            <person name="Lavrichenko K."/>
            <person name="Devanna P."/>
            <person name="Winkler S."/>
            <person name="Jermiin L.S."/>
            <person name="Skirmuntt E.C."/>
            <person name="Katzourakis A."/>
            <person name="Burkitt-Gray L."/>
            <person name="Ray D.A."/>
            <person name="Sullivan K.A.M."/>
            <person name="Roscito J.G."/>
            <person name="Kirilenko B.M."/>
            <person name="Davalos L.M."/>
            <person name="Corthals A.P."/>
            <person name="Power M.L."/>
            <person name="Jones G."/>
            <person name="Ransome R.D."/>
            <person name="Dechmann D.K.N."/>
            <person name="Locatelli A.G."/>
            <person name="Puechmaille S.J."/>
            <person name="Fedrigo O."/>
            <person name="Jarvis E.D."/>
            <person name="Hiller M."/>
            <person name="Vernes S.C."/>
            <person name="Myers E.W."/>
            <person name="Teeling E.C."/>
        </authorList>
    </citation>
    <scope>NUCLEOTIDE SEQUENCE [LARGE SCALE GENOMIC DNA]</scope>
    <source>
        <strain evidence="2">MMolMol1</strain>
        <tissue evidence="2">Muscle</tissue>
    </source>
</reference>
<feature type="compositionally biased region" description="Basic and acidic residues" evidence="1">
    <location>
        <begin position="1"/>
        <end position="20"/>
    </location>
</feature>
<dbReference type="AlphaFoldDB" id="A0A7J8E2L2"/>
<comment type="caution">
    <text evidence="2">The sequence shown here is derived from an EMBL/GenBank/DDBJ whole genome shotgun (WGS) entry which is preliminary data.</text>
</comment>
<dbReference type="EMBL" id="JACASF010000015">
    <property type="protein sequence ID" value="KAF6429643.1"/>
    <property type="molecule type" value="Genomic_DNA"/>
</dbReference>
<dbReference type="Proteomes" id="UP000550707">
    <property type="component" value="Unassembled WGS sequence"/>
</dbReference>
<proteinExistence type="predicted"/>
<accession>A0A7J8E2L2</accession>
<evidence type="ECO:0000256" key="1">
    <source>
        <dbReference type="SAM" id="MobiDB-lite"/>
    </source>
</evidence>
<evidence type="ECO:0000313" key="2">
    <source>
        <dbReference type="EMBL" id="KAF6429643.1"/>
    </source>
</evidence>
<sequence>MEGGKEPGDKGRRGVRKESMLRTAVNQGKATEICTCSKKEFQQDCGWHGSWGELDHVHIRKQEKLSQPVKDISLRCSGDTTVYSGRTFSTTTRDCPQVGWLGNYGEWIQKINCSDSFAFGDFGQSNE</sequence>
<name>A0A7J8E2L2_MOLMO</name>
<feature type="region of interest" description="Disordered" evidence="1">
    <location>
        <begin position="1"/>
        <end position="22"/>
    </location>
</feature>
<gene>
    <name evidence="2" type="ORF">HJG59_009005</name>
</gene>